<protein>
    <submittedName>
        <fullName evidence="1">Uncharacterized protein</fullName>
    </submittedName>
</protein>
<feature type="non-terminal residue" evidence="1">
    <location>
        <position position="1"/>
    </location>
</feature>
<dbReference type="RefSeq" id="WP_200261478.1">
    <property type="nucleotide sequence ID" value="NZ_NRSH01000281.1"/>
</dbReference>
<keyword evidence="2" id="KW-1185">Reference proteome</keyword>
<organism evidence="1 2">
    <name type="scientific">Halorhodospira neutriphila</name>
    <dbReference type="NCBI Taxonomy" id="168379"/>
    <lineage>
        <taxon>Bacteria</taxon>
        <taxon>Pseudomonadati</taxon>
        <taxon>Pseudomonadota</taxon>
        <taxon>Gammaproteobacteria</taxon>
        <taxon>Chromatiales</taxon>
        <taxon>Ectothiorhodospiraceae</taxon>
        <taxon>Halorhodospira</taxon>
    </lineage>
</organism>
<accession>A0ABS1ED24</accession>
<feature type="non-terminal residue" evidence="1">
    <location>
        <position position="178"/>
    </location>
</feature>
<evidence type="ECO:0000313" key="1">
    <source>
        <dbReference type="EMBL" id="MBK1727766.1"/>
    </source>
</evidence>
<dbReference type="EMBL" id="NRSH01000281">
    <property type="protein sequence ID" value="MBK1727766.1"/>
    <property type="molecule type" value="Genomic_DNA"/>
</dbReference>
<dbReference type="Proteomes" id="UP000738126">
    <property type="component" value="Unassembled WGS sequence"/>
</dbReference>
<comment type="caution">
    <text evidence="1">The sequence shown here is derived from an EMBL/GenBank/DDBJ whole genome shotgun (WGS) entry which is preliminary data.</text>
</comment>
<sequence>DGTLTLSVTLTDSASNTGAAATDTATKNVSAPSGYTVSLDQDPVTSATETAVSFTFAGAETGTRYSYTITSSGGGTPVTGAGTISTAAQQISGIDVSGLADGTLTLSVTLTDSASNTGAAATDTATKDVAAPSGYTVSLDQDPVTSATESAVSFTFAGAETGTRYDYTITSSGGGTPV</sequence>
<evidence type="ECO:0000313" key="2">
    <source>
        <dbReference type="Proteomes" id="UP000738126"/>
    </source>
</evidence>
<reference evidence="1 2" key="1">
    <citation type="journal article" date="2020" name="Microorganisms">
        <title>Osmotic Adaptation and Compatible Solute Biosynthesis of Phototrophic Bacteria as Revealed from Genome Analyses.</title>
        <authorList>
            <person name="Imhoff J.F."/>
            <person name="Rahn T."/>
            <person name="Kunzel S."/>
            <person name="Keller A."/>
            <person name="Neulinger S.C."/>
        </authorList>
    </citation>
    <scope>NUCLEOTIDE SEQUENCE [LARGE SCALE GENOMIC DNA]</scope>
    <source>
        <strain evidence="1 2">DSM 15116</strain>
    </source>
</reference>
<proteinExistence type="predicted"/>
<gene>
    <name evidence="1" type="ORF">CKO13_12275</name>
</gene>
<name>A0ABS1ED24_9GAMM</name>